<dbReference type="GO" id="GO:0035658">
    <property type="term" value="C:Mon1-Ccz1 complex"/>
    <property type="evidence" value="ECO:0007669"/>
    <property type="project" value="InterPro"/>
</dbReference>
<gene>
    <name evidence="3" type="ORF">FD754_004544</name>
</gene>
<dbReference type="InterPro" id="IPR040371">
    <property type="entry name" value="RMC1"/>
</dbReference>
<dbReference type="GO" id="GO:0005765">
    <property type="term" value="C:lysosomal membrane"/>
    <property type="evidence" value="ECO:0007669"/>
    <property type="project" value="TreeGrafter"/>
</dbReference>
<name>A0A5N3WHY2_MUNMU</name>
<dbReference type="SUPFAM" id="SSF50978">
    <property type="entry name" value="WD40 repeat-like"/>
    <property type="match status" value="1"/>
</dbReference>
<keyword evidence="4" id="KW-1185">Reference proteome</keyword>
<evidence type="ECO:0000259" key="2">
    <source>
        <dbReference type="Pfam" id="PF21029"/>
    </source>
</evidence>
<dbReference type="EMBL" id="VCEA01000001">
    <property type="protein sequence ID" value="KAB0360388.1"/>
    <property type="molecule type" value="Genomic_DNA"/>
</dbReference>
<dbReference type="Proteomes" id="UP000326458">
    <property type="component" value="Unassembled WGS sequence"/>
</dbReference>
<reference evidence="3 4" key="1">
    <citation type="submission" date="2019-06" db="EMBL/GenBank/DDBJ databases">
        <title>Discovery of a novel chromosome fission-fusion reversal in muntjac.</title>
        <authorList>
            <person name="Mudd A.B."/>
            <person name="Bredeson J.V."/>
            <person name="Baum R."/>
            <person name="Hockemeyer D."/>
            <person name="Rokhsar D.S."/>
        </authorList>
    </citation>
    <scope>NUCLEOTIDE SEQUENCE [LARGE SCALE GENOMIC DNA]</scope>
    <source>
        <strain evidence="3">UTSW_UCB_Mm</strain>
        <tissue evidence="3">Fibroblast cell line</tissue>
    </source>
</reference>
<dbReference type="PANTHER" id="PTHR12897">
    <property type="entry name" value="COLON CANCER-ASSOCIATED PROTEIN MIC1"/>
    <property type="match status" value="1"/>
</dbReference>
<dbReference type="AlphaFoldDB" id="A0A5N3WHY2"/>
<dbReference type="InterPro" id="IPR036322">
    <property type="entry name" value="WD40_repeat_dom_sf"/>
</dbReference>
<dbReference type="Pfam" id="PF07035">
    <property type="entry name" value="RMC1_C"/>
    <property type="match status" value="1"/>
</dbReference>
<comment type="caution">
    <text evidence="3">The sequence shown here is derived from an EMBL/GenBank/DDBJ whole genome shotgun (WGS) entry which is preliminary data.</text>
</comment>
<feature type="domain" description="Regulator of MON1-CCZ1 complex N-terminal" evidence="2">
    <location>
        <begin position="26"/>
        <end position="144"/>
    </location>
</feature>
<dbReference type="InterPro" id="IPR009755">
    <property type="entry name" value="RMC1_C"/>
</dbReference>
<protein>
    <submittedName>
        <fullName evidence="3">Uncharacterized protein</fullName>
    </submittedName>
</protein>
<evidence type="ECO:0000259" key="1">
    <source>
        <dbReference type="Pfam" id="PF07035"/>
    </source>
</evidence>
<proteinExistence type="predicted"/>
<dbReference type="Pfam" id="PF21029">
    <property type="entry name" value="RMC1_N"/>
    <property type="match status" value="1"/>
</dbReference>
<evidence type="ECO:0000313" key="3">
    <source>
        <dbReference type="EMBL" id="KAB0360388.1"/>
    </source>
</evidence>
<dbReference type="InterPro" id="IPR049040">
    <property type="entry name" value="RMC1_N"/>
</dbReference>
<dbReference type="GO" id="GO:0010506">
    <property type="term" value="P:regulation of autophagy"/>
    <property type="evidence" value="ECO:0007669"/>
    <property type="project" value="InterPro"/>
</dbReference>
<accession>A0A5N3WHY2</accession>
<dbReference type="GO" id="GO:0031902">
    <property type="term" value="C:late endosome membrane"/>
    <property type="evidence" value="ECO:0007669"/>
    <property type="project" value="TreeGrafter"/>
</dbReference>
<organism evidence="3 4">
    <name type="scientific">Muntiacus muntjak</name>
    <name type="common">Barking deer</name>
    <name type="synonym">Indian muntjac</name>
    <dbReference type="NCBI Taxonomy" id="9888"/>
    <lineage>
        <taxon>Eukaryota</taxon>
        <taxon>Metazoa</taxon>
        <taxon>Chordata</taxon>
        <taxon>Craniata</taxon>
        <taxon>Vertebrata</taxon>
        <taxon>Euteleostomi</taxon>
        <taxon>Mammalia</taxon>
        <taxon>Eutheria</taxon>
        <taxon>Laurasiatheria</taxon>
        <taxon>Artiodactyla</taxon>
        <taxon>Ruminantia</taxon>
        <taxon>Pecora</taxon>
        <taxon>Cervidae</taxon>
        <taxon>Muntiacinae</taxon>
        <taxon>Muntiacus</taxon>
    </lineage>
</organism>
<sequence>MGEEDYYLELCERPVHFEKANPVNCVFFDEANKQVFAVRSGGATGVVVKGPDDRNPISFRMEDKGEVKCIKFSLENKILAVQRTSKTVDFSNFIPDSSQLEYTQECKTKNANILGFCWTSSTEIVFITDQGIEFYQVLPEKRNLKLLKSQNINVNWYMYCPEGSVILLSTTVLGNVLQPFYFRAGTMSKLPKFEIELPAAPKSTKLSLSERDIAMATIYGQLYVLFLRHHSRTSNSTGAEVVLYHLPREGACKKMHILKLNRTGKFALNVVDNLVVVHHQDTETSVIFDIRLRGEFDGSVTLHHPVLPARSIQPYQIPAAGPAPVTSQSPIPCKLCYLWNLQVKLQPIVNLLPDKGRLVDFLLQRKECKVVILSVCSQMLTESDRATLPVIATVFDKLNQEYKKYLDAEQSYTMAVEAGQSRSGPLLRRPVRTQAVVDQSDMYTHVLSVFTEKKETPHKFVIAVLMEYIRSLNQFQITVQHYLHELVIKTLVQHNLFYMLHQFLQYHVLSDSKPLACLLLSLESFYPPAHQLSLDMLKRLSTANDEIVEVLLSKHQVLAALRFIRGIGGHDNISARKFLDAAKQTEDHMLFYTIFRFFEQRNQRLRGNPSFTPGEHCEEHVAFFKQVFGDQALMRPTTF</sequence>
<evidence type="ECO:0000313" key="4">
    <source>
        <dbReference type="Proteomes" id="UP000326458"/>
    </source>
</evidence>
<dbReference type="PANTHER" id="PTHR12897:SF4">
    <property type="entry name" value="REGULATOR OF MON1-CCZ1 COMPLEX"/>
    <property type="match status" value="1"/>
</dbReference>
<feature type="domain" description="Mic1" evidence="1">
    <location>
        <begin position="365"/>
        <end position="613"/>
    </location>
</feature>